<name>A0A5B7E1U2_PORTR</name>
<gene>
    <name evidence="2" type="ORF">E2C01_020371</name>
</gene>
<dbReference type="EMBL" id="VSRR010001708">
    <property type="protein sequence ID" value="MPC27203.1"/>
    <property type="molecule type" value="Genomic_DNA"/>
</dbReference>
<evidence type="ECO:0000256" key="1">
    <source>
        <dbReference type="SAM" id="SignalP"/>
    </source>
</evidence>
<sequence>MMGQSTPSTIAPQVCLCFIVEITSVEAATGDTQQEQRVKQSIDSPSRTMVKVVAMVVKVPRVKGGWQGVQSFRAAFRVLSSSGDDEVSTGEVLPSAGLRAVCLSRHLCRRRCRGGAGSQGGWVGEPGDVLKPTRVAQMPERVVRVLLNPCHSLKLNPKIVEQRELKFSQRSLVSQIAHFLASIAQGIRAKAGHAFGSWYLAPVVPPSVTLPPALKPEEGVFGYGSRHHQSLSLPITRLGELFSGSGLAVSASQGTTSVPLEVFAGTSCIPNTVSARCVPADVSSKEALAVCFQPRLVADGSKLSVFARPCSVVGSRSTSVVVPSEQTQFSDASQLGSPGRFSGFESLNCGGAGGSHKSSGAFGSLSGSPEFSAGIVGVSGVCDARQLDSGCLSQEVRRHSF</sequence>
<evidence type="ECO:0000313" key="2">
    <source>
        <dbReference type="EMBL" id="MPC27203.1"/>
    </source>
</evidence>
<evidence type="ECO:0000313" key="3">
    <source>
        <dbReference type="Proteomes" id="UP000324222"/>
    </source>
</evidence>
<organism evidence="2 3">
    <name type="scientific">Portunus trituberculatus</name>
    <name type="common">Swimming crab</name>
    <name type="synonym">Neptunus trituberculatus</name>
    <dbReference type="NCBI Taxonomy" id="210409"/>
    <lineage>
        <taxon>Eukaryota</taxon>
        <taxon>Metazoa</taxon>
        <taxon>Ecdysozoa</taxon>
        <taxon>Arthropoda</taxon>
        <taxon>Crustacea</taxon>
        <taxon>Multicrustacea</taxon>
        <taxon>Malacostraca</taxon>
        <taxon>Eumalacostraca</taxon>
        <taxon>Eucarida</taxon>
        <taxon>Decapoda</taxon>
        <taxon>Pleocyemata</taxon>
        <taxon>Brachyura</taxon>
        <taxon>Eubrachyura</taxon>
        <taxon>Portunoidea</taxon>
        <taxon>Portunidae</taxon>
        <taxon>Portuninae</taxon>
        <taxon>Portunus</taxon>
    </lineage>
</organism>
<feature type="signal peptide" evidence="1">
    <location>
        <begin position="1"/>
        <end position="27"/>
    </location>
</feature>
<accession>A0A5B7E1U2</accession>
<keyword evidence="1" id="KW-0732">Signal</keyword>
<protein>
    <submittedName>
        <fullName evidence="2">Uncharacterized protein</fullName>
    </submittedName>
</protein>
<feature type="chain" id="PRO_5022933856" evidence="1">
    <location>
        <begin position="28"/>
        <end position="401"/>
    </location>
</feature>
<dbReference type="Proteomes" id="UP000324222">
    <property type="component" value="Unassembled WGS sequence"/>
</dbReference>
<keyword evidence="3" id="KW-1185">Reference proteome</keyword>
<reference evidence="2 3" key="1">
    <citation type="submission" date="2019-05" db="EMBL/GenBank/DDBJ databases">
        <title>Another draft genome of Portunus trituberculatus and its Hox gene families provides insights of decapod evolution.</title>
        <authorList>
            <person name="Jeong J.-H."/>
            <person name="Song I."/>
            <person name="Kim S."/>
            <person name="Choi T."/>
            <person name="Kim D."/>
            <person name="Ryu S."/>
            <person name="Kim W."/>
        </authorList>
    </citation>
    <scope>NUCLEOTIDE SEQUENCE [LARGE SCALE GENOMIC DNA]</scope>
    <source>
        <tissue evidence="2">Muscle</tissue>
    </source>
</reference>
<dbReference type="AlphaFoldDB" id="A0A5B7E1U2"/>
<proteinExistence type="predicted"/>
<comment type="caution">
    <text evidence="2">The sequence shown here is derived from an EMBL/GenBank/DDBJ whole genome shotgun (WGS) entry which is preliminary data.</text>
</comment>